<dbReference type="VEuPathDB" id="TrichDB:TVAG_126760"/>
<dbReference type="Pfam" id="PF12796">
    <property type="entry name" value="Ank_2"/>
    <property type="match status" value="1"/>
</dbReference>
<dbReference type="EMBL" id="DS113800">
    <property type="protein sequence ID" value="EAX95546.1"/>
    <property type="molecule type" value="Genomic_DNA"/>
</dbReference>
<feature type="coiled-coil region" evidence="4">
    <location>
        <begin position="358"/>
        <end position="389"/>
    </location>
</feature>
<dbReference type="Proteomes" id="UP000001542">
    <property type="component" value="Unassembled WGS sequence"/>
</dbReference>
<keyword evidence="4" id="KW-0175">Coiled coil</keyword>
<proteinExistence type="predicted"/>
<dbReference type="SMART" id="SM00248">
    <property type="entry name" value="ANK"/>
    <property type="match status" value="8"/>
</dbReference>
<dbReference type="KEGG" id="tva:4753303"/>
<dbReference type="PANTHER" id="PTHR24198">
    <property type="entry name" value="ANKYRIN REPEAT AND PROTEIN KINASE DOMAIN-CONTAINING PROTEIN"/>
    <property type="match status" value="1"/>
</dbReference>
<evidence type="ECO:0000256" key="4">
    <source>
        <dbReference type="SAM" id="Coils"/>
    </source>
</evidence>
<dbReference type="InterPro" id="IPR036770">
    <property type="entry name" value="Ankyrin_rpt-contain_sf"/>
</dbReference>
<evidence type="ECO:0000256" key="3">
    <source>
        <dbReference type="PROSITE-ProRule" id="PRU00023"/>
    </source>
</evidence>
<feature type="repeat" description="ANK" evidence="3">
    <location>
        <begin position="307"/>
        <end position="329"/>
    </location>
</feature>
<dbReference type="PANTHER" id="PTHR24198:SF165">
    <property type="entry name" value="ANKYRIN REPEAT-CONTAINING PROTEIN-RELATED"/>
    <property type="match status" value="1"/>
</dbReference>
<organism evidence="5 6">
    <name type="scientific">Trichomonas vaginalis (strain ATCC PRA-98 / G3)</name>
    <dbReference type="NCBI Taxonomy" id="412133"/>
    <lineage>
        <taxon>Eukaryota</taxon>
        <taxon>Metamonada</taxon>
        <taxon>Parabasalia</taxon>
        <taxon>Trichomonadida</taxon>
        <taxon>Trichomonadidae</taxon>
        <taxon>Trichomonas</taxon>
    </lineage>
</organism>
<evidence type="ECO:0000313" key="5">
    <source>
        <dbReference type="EMBL" id="EAX95546.1"/>
    </source>
</evidence>
<keyword evidence="2 3" id="KW-0040">ANK repeat</keyword>
<sequence>MIDLYYAIQNDLVDTMSGLMESVDTVFEAENNPKIPEILFHQPTILSLATFLCSQKCFAYLINNKADLNRFDHSEQEMLPIHFAIASNNLSFFKVLVSKGSIVKGSLYFAVKFNNIQFFNYILSNNLENPQDIVYNTTALDYAKSLKRTEMVKALNELISKENSQNEEKEIVLKHENPLINAVLANDSKTVSKILEKDPSKINSTDDKGNTAFLLASQKNLVEMMKLLYEKGADVNILNKGGRSALHEACYKNRLEAVQYLVTLPTLDIKIKTANGRTALHCASKCGNPEIVKLLLHDLSPNFQDDDGDTPLHIAANNQHSDVIHLLLDVPGVKFNIRNKGGRAAFDLCSHKFLLPFRPKMNEIIENARERIKEKKEEKKKNRNQTQKQ</sequence>
<feature type="repeat" description="ANK" evidence="3">
    <location>
        <begin position="275"/>
        <end position="296"/>
    </location>
</feature>
<dbReference type="Gene3D" id="1.25.40.20">
    <property type="entry name" value="Ankyrin repeat-containing domain"/>
    <property type="match status" value="2"/>
</dbReference>
<accession>A2FHT6</accession>
<name>A2FHT6_TRIV3</name>
<dbReference type="RefSeq" id="XP_001308476.1">
    <property type="nucleotide sequence ID" value="XM_001308475.1"/>
</dbReference>
<dbReference type="InterPro" id="IPR002110">
    <property type="entry name" value="Ankyrin_rpt"/>
</dbReference>
<dbReference type="OrthoDB" id="7729168at2759"/>
<reference evidence="5" key="1">
    <citation type="submission" date="2006-10" db="EMBL/GenBank/DDBJ databases">
        <authorList>
            <person name="Amadeo P."/>
            <person name="Zhao Q."/>
            <person name="Wortman J."/>
            <person name="Fraser-Liggett C."/>
            <person name="Carlton J."/>
        </authorList>
    </citation>
    <scope>NUCLEOTIDE SEQUENCE</scope>
    <source>
        <strain evidence="5">G3</strain>
    </source>
</reference>
<keyword evidence="6" id="KW-1185">Reference proteome</keyword>
<reference evidence="5" key="2">
    <citation type="journal article" date="2007" name="Science">
        <title>Draft genome sequence of the sexually transmitted pathogen Trichomonas vaginalis.</title>
        <authorList>
            <person name="Carlton J.M."/>
            <person name="Hirt R.P."/>
            <person name="Silva J.C."/>
            <person name="Delcher A.L."/>
            <person name="Schatz M."/>
            <person name="Zhao Q."/>
            <person name="Wortman J.R."/>
            <person name="Bidwell S.L."/>
            <person name="Alsmark U.C.M."/>
            <person name="Besteiro S."/>
            <person name="Sicheritz-Ponten T."/>
            <person name="Noel C.J."/>
            <person name="Dacks J.B."/>
            <person name="Foster P.G."/>
            <person name="Simillion C."/>
            <person name="Van de Peer Y."/>
            <person name="Miranda-Saavedra D."/>
            <person name="Barton G.J."/>
            <person name="Westrop G.D."/>
            <person name="Mueller S."/>
            <person name="Dessi D."/>
            <person name="Fiori P.L."/>
            <person name="Ren Q."/>
            <person name="Paulsen I."/>
            <person name="Zhang H."/>
            <person name="Bastida-Corcuera F.D."/>
            <person name="Simoes-Barbosa A."/>
            <person name="Brown M.T."/>
            <person name="Hayes R.D."/>
            <person name="Mukherjee M."/>
            <person name="Okumura C.Y."/>
            <person name="Schneider R."/>
            <person name="Smith A.J."/>
            <person name="Vanacova S."/>
            <person name="Villalvazo M."/>
            <person name="Haas B.J."/>
            <person name="Pertea M."/>
            <person name="Feldblyum T.V."/>
            <person name="Utterback T.R."/>
            <person name="Shu C.L."/>
            <person name="Osoegawa K."/>
            <person name="de Jong P.J."/>
            <person name="Hrdy I."/>
            <person name="Horvathova L."/>
            <person name="Zubacova Z."/>
            <person name="Dolezal P."/>
            <person name="Malik S.B."/>
            <person name="Logsdon J.M. Jr."/>
            <person name="Henze K."/>
            <person name="Gupta A."/>
            <person name="Wang C.C."/>
            <person name="Dunne R.L."/>
            <person name="Upcroft J.A."/>
            <person name="Upcroft P."/>
            <person name="White O."/>
            <person name="Salzberg S.L."/>
            <person name="Tang P."/>
            <person name="Chiu C.-H."/>
            <person name="Lee Y.-S."/>
            <person name="Embley T.M."/>
            <person name="Coombs G.H."/>
            <person name="Mottram J.C."/>
            <person name="Tachezy J."/>
            <person name="Fraser-Liggett C.M."/>
            <person name="Johnson P.J."/>
        </authorList>
    </citation>
    <scope>NUCLEOTIDE SEQUENCE [LARGE SCALE GENOMIC DNA]</scope>
    <source>
        <strain evidence="5">G3</strain>
    </source>
</reference>
<dbReference type="eggNOG" id="ENOG502QUEG">
    <property type="taxonomic scope" value="Eukaryota"/>
</dbReference>
<dbReference type="PROSITE" id="PS50088">
    <property type="entry name" value="ANK_REPEAT"/>
    <property type="match status" value="3"/>
</dbReference>
<evidence type="ECO:0000256" key="2">
    <source>
        <dbReference type="ARBA" id="ARBA00023043"/>
    </source>
</evidence>
<dbReference type="SUPFAM" id="SSF48403">
    <property type="entry name" value="Ankyrin repeat"/>
    <property type="match status" value="2"/>
</dbReference>
<dbReference type="Pfam" id="PF13637">
    <property type="entry name" value="Ank_4"/>
    <property type="match status" value="2"/>
</dbReference>
<gene>
    <name evidence="5" type="ORF">TVAG_126760</name>
</gene>
<feature type="repeat" description="ANK" evidence="3">
    <location>
        <begin position="208"/>
        <end position="240"/>
    </location>
</feature>
<dbReference type="VEuPathDB" id="TrichDB:TVAGG3_0460790"/>
<dbReference type="AlphaFoldDB" id="A2FHT6"/>
<protein>
    <submittedName>
        <fullName evidence="5">Uncharacterized protein</fullName>
    </submittedName>
</protein>
<dbReference type="InParanoid" id="A2FHT6"/>
<dbReference type="SMR" id="A2FHT6"/>
<evidence type="ECO:0000256" key="1">
    <source>
        <dbReference type="ARBA" id="ARBA00022737"/>
    </source>
</evidence>
<evidence type="ECO:0000313" key="6">
    <source>
        <dbReference type="Proteomes" id="UP000001542"/>
    </source>
</evidence>
<keyword evidence="1" id="KW-0677">Repeat</keyword>
<dbReference type="PROSITE" id="PS50297">
    <property type="entry name" value="ANK_REP_REGION"/>
    <property type="match status" value="3"/>
</dbReference>